<dbReference type="InterPro" id="IPR014996">
    <property type="entry name" value="AcaB"/>
</dbReference>
<gene>
    <name evidence="1" type="ORF">FVF58_20875</name>
</gene>
<dbReference type="Pfam" id="PF08900">
    <property type="entry name" value="AcaB"/>
    <property type="match status" value="1"/>
</dbReference>
<protein>
    <submittedName>
        <fullName evidence="1">DUF1845 domain-containing protein</fullName>
    </submittedName>
</protein>
<dbReference type="EMBL" id="VTUZ01000013">
    <property type="protein sequence ID" value="KAA1009751.1"/>
    <property type="molecule type" value="Genomic_DNA"/>
</dbReference>
<reference evidence="1 2" key="1">
    <citation type="submission" date="2019-08" db="EMBL/GenBank/DDBJ databases">
        <title>Paraburkholderia sp. DCY113.</title>
        <authorList>
            <person name="Kang J."/>
        </authorList>
    </citation>
    <scope>NUCLEOTIDE SEQUENCE [LARGE SCALE GENOMIC DNA]</scope>
    <source>
        <strain evidence="1 2">DCY113</strain>
    </source>
</reference>
<comment type="caution">
    <text evidence="1">The sequence shown here is derived from an EMBL/GenBank/DDBJ whole genome shotgun (WGS) entry which is preliminary data.</text>
</comment>
<accession>A0A5B0H3U9</accession>
<dbReference type="RefSeq" id="WP_149671755.1">
    <property type="nucleotide sequence ID" value="NZ_VTUZ01000013.1"/>
</dbReference>
<organism evidence="1 2">
    <name type="scientific">Paraburkholderia panacisoli</name>
    <dbReference type="NCBI Taxonomy" id="2603818"/>
    <lineage>
        <taxon>Bacteria</taxon>
        <taxon>Pseudomonadati</taxon>
        <taxon>Pseudomonadota</taxon>
        <taxon>Betaproteobacteria</taxon>
        <taxon>Burkholderiales</taxon>
        <taxon>Burkholderiaceae</taxon>
        <taxon>Paraburkholderia</taxon>
    </lineage>
</organism>
<proteinExistence type="predicted"/>
<evidence type="ECO:0000313" key="2">
    <source>
        <dbReference type="Proteomes" id="UP000325273"/>
    </source>
</evidence>
<evidence type="ECO:0000313" key="1">
    <source>
        <dbReference type="EMBL" id="KAA1009751.1"/>
    </source>
</evidence>
<keyword evidence="2" id="KW-1185">Reference proteome</keyword>
<dbReference type="AlphaFoldDB" id="A0A5B0H3U9"/>
<name>A0A5B0H3U9_9BURK</name>
<sequence length="159" mass="17236">MNGLDKARQAGMAVLLDACIGRQQFHSVTGSCAALERFAEACRNASLDRETKGLDYSILQSREPASLVLGFASPYGFMIATLLVELDYLVRVVKSAVLRDLITSSGGFHRKARSRKVGRFARSAAVPVGRRDWVQPAVVEELQTTVPLHSSPAPALHDA</sequence>
<dbReference type="Proteomes" id="UP000325273">
    <property type="component" value="Unassembled WGS sequence"/>
</dbReference>